<keyword evidence="1" id="KW-0812">Transmembrane</keyword>
<feature type="transmembrane region" description="Helical" evidence="1">
    <location>
        <begin position="6"/>
        <end position="31"/>
    </location>
</feature>
<dbReference type="Pfam" id="PF10319">
    <property type="entry name" value="7TM_GPCR_Srj"/>
    <property type="match status" value="1"/>
</dbReference>
<dbReference type="InterPro" id="IPR002542">
    <property type="entry name" value="T20D4.11-like_dom"/>
</dbReference>
<dbReference type="InterPro" id="IPR019423">
    <property type="entry name" value="7TM_GPCR_serpentine_rcpt_Srj"/>
</dbReference>
<reference evidence="3" key="1">
    <citation type="submission" date="2022-11" db="EMBL/GenBank/DDBJ databases">
        <authorList>
            <person name="Kikuchi T."/>
        </authorList>
    </citation>
    <scope>NUCLEOTIDE SEQUENCE</scope>
    <source>
        <strain evidence="3">PS1010</strain>
    </source>
</reference>
<dbReference type="Proteomes" id="UP001152747">
    <property type="component" value="Unassembled WGS sequence"/>
</dbReference>
<feature type="domain" description="T20D4.11-like" evidence="2">
    <location>
        <begin position="337"/>
        <end position="479"/>
    </location>
</feature>
<organism evidence="3 4">
    <name type="scientific">Caenorhabditis angaria</name>
    <dbReference type="NCBI Taxonomy" id="860376"/>
    <lineage>
        <taxon>Eukaryota</taxon>
        <taxon>Metazoa</taxon>
        <taxon>Ecdysozoa</taxon>
        <taxon>Nematoda</taxon>
        <taxon>Chromadorea</taxon>
        <taxon>Rhabditida</taxon>
        <taxon>Rhabditina</taxon>
        <taxon>Rhabditomorpha</taxon>
        <taxon>Rhabditoidea</taxon>
        <taxon>Rhabditidae</taxon>
        <taxon>Peloderinae</taxon>
        <taxon>Caenorhabditis</taxon>
    </lineage>
</organism>
<sequence>MIYISLAHFYIPKILCFLSIVINTLFINLAYRKSSQSIRKYKYLLITFSCVNLCTTLLELVVPISTESFQFSFIVFVSESIIYKYRDVCQFLLVLRCSMVAYTFGLISVHFLYRYFAICQNHWIVHFFKPRFIFLTVISVLIYGSSWLFLMAQYTWPGEMIRQELDNDFVRTYKETTENVPFIVASYNADSEKNGMLAVILAAIILFISLIFDAVLANRIHNSIKILSLSDYVKRVHRNLLITLIIQTTIPSILTFFPCLVLWFYPFFNLNWSYYGNSIFIPIVNCYPIIDPIVISLALNDYRIIVLAIFAVLLVIFVIFAIYFATSYTYLDKKLICKNADVRVARECLHKIGRLENLSKSLPYGYSNPEKFEELSILCKQTDKCLSMSSCLNVIPNFEYVEILCEISHYSSGSLKTCFSNLNNFFTAKNESSQCLDLLFNQNHKIKMQDCSKYFENQNCVHQNVAEICGDEKIANFKSFEELWLSRLDC</sequence>
<feature type="transmembrane region" description="Helical" evidence="1">
    <location>
        <begin position="93"/>
        <end position="113"/>
    </location>
</feature>
<accession>A0A9P1ITZ5</accession>
<feature type="transmembrane region" description="Helical" evidence="1">
    <location>
        <begin position="196"/>
        <end position="218"/>
    </location>
</feature>
<dbReference type="PANTHER" id="PTHR45907:SF16">
    <property type="entry name" value="SERPENTINE RECEPTOR, CLASS J"/>
    <property type="match status" value="1"/>
</dbReference>
<dbReference type="EMBL" id="CANHGI010000005">
    <property type="protein sequence ID" value="CAI5450721.1"/>
    <property type="molecule type" value="Genomic_DNA"/>
</dbReference>
<dbReference type="AlphaFoldDB" id="A0A9P1ITZ5"/>
<keyword evidence="1" id="KW-1133">Transmembrane helix</keyword>
<gene>
    <name evidence="3" type="ORF">CAMP_LOCUS13358</name>
</gene>
<proteinExistence type="predicted"/>
<evidence type="ECO:0000259" key="2">
    <source>
        <dbReference type="Pfam" id="PF01579"/>
    </source>
</evidence>
<feature type="transmembrane region" description="Helical" evidence="1">
    <location>
        <begin position="43"/>
        <end position="64"/>
    </location>
</feature>
<evidence type="ECO:0000256" key="1">
    <source>
        <dbReference type="SAM" id="Phobius"/>
    </source>
</evidence>
<feature type="transmembrane region" description="Helical" evidence="1">
    <location>
        <begin position="272"/>
        <end position="290"/>
    </location>
</feature>
<protein>
    <recommendedName>
        <fullName evidence="2">T20D4.11-like domain-containing protein</fullName>
    </recommendedName>
</protein>
<evidence type="ECO:0000313" key="3">
    <source>
        <dbReference type="EMBL" id="CAI5450721.1"/>
    </source>
</evidence>
<keyword evidence="4" id="KW-1185">Reference proteome</keyword>
<feature type="transmembrane region" description="Helical" evidence="1">
    <location>
        <begin position="302"/>
        <end position="325"/>
    </location>
</feature>
<keyword evidence="1" id="KW-0472">Membrane</keyword>
<evidence type="ECO:0000313" key="4">
    <source>
        <dbReference type="Proteomes" id="UP001152747"/>
    </source>
</evidence>
<feature type="transmembrane region" description="Helical" evidence="1">
    <location>
        <begin position="239"/>
        <end position="266"/>
    </location>
</feature>
<dbReference type="PANTHER" id="PTHR45907">
    <property type="entry name" value="SERPENTINE RECEPTOR, CLASS J"/>
    <property type="match status" value="1"/>
</dbReference>
<dbReference type="Pfam" id="PF01579">
    <property type="entry name" value="DUF19"/>
    <property type="match status" value="1"/>
</dbReference>
<name>A0A9P1ITZ5_9PELO</name>
<comment type="caution">
    <text evidence="3">The sequence shown here is derived from an EMBL/GenBank/DDBJ whole genome shotgun (WGS) entry which is preliminary data.</text>
</comment>
<dbReference type="SUPFAM" id="SSF81321">
    <property type="entry name" value="Family A G protein-coupled receptor-like"/>
    <property type="match status" value="1"/>
</dbReference>
<feature type="transmembrane region" description="Helical" evidence="1">
    <location>
        <begin position="133"/>
        <end position="156"/>
    </location>
</feature>